<proteinExistence type="predicted"/>
<sequence>MKTELIITPEVQAILDAIKNTGKSWHEVVLPDHPIYPQFARKLVVTGFNTPDMEGSEDRIYVNVRQYLIVRDGNILHKRLKMPDWMIHEGNVEEILGENGYLTGINQTTNDEGEIINEEEVIIKAQSVQYVRFLIKTKAAHIVDVLERFMGLYITLFEEEINEI</sequence>
<dbReference type="RefSeq" id="WP_053326942.1">
    <property type="nucleotide sequence ID" value="NZ_CP009928.1"/>
</dbReference>
<dbReference type="EMBL" id="CP009928">
    <property type="protein sequence ID" value="AKK71604.1"/>
    <property type="molecule type" value="Genomic_DNA"/>
</dbReference>
<dbReference type="AlphaFoldDB" id="A0A0G3LYC7"/>
<dbReference type="OrthoDB" id="1253086at2"/>
<evidence type="ECO:0000313" key="2">
    <source>
        <dbReference type="Proteomes" id="UP000035213"/>
    </source>
</evidence>
<dbReference type="Proteomes" id="UP000035213">
    <property type="component" value="Chromosome"/>
</dbReference>
<accession>A0A0G3LYC7</accession>
<dbReference type="PATRIC" id="fig|1324352.5.peg.465"/>
<reference evidence="1 2" key="1">
    <citation type="submission" date="2014-11" db="EMBL/GenBank/DDBJ databases">
        <authorList>
            <person name="Park G.-S."/>
            <person name="Hong S.-J."/>
            <person name="Jung B.K."/>
            <person name="Khan A.R."/>
            <person name="Kwak Y."/>
            <person name="Shin J.-H."/>
        </authorList>
    </citation>
    <scope>NUCLEOTIDE SEQUENCE [LARGE SCALE GENOMIC DNA]</scope>
    <source>
        <strain evidence="1 2">DSM 27622</strain>
    </source>
</reference>
<dbReference type="KEGG" id="cgn:OK18_02165"/>
<organism evidence="1 2">
    <name type="scientific">Chryseobacterium gallinarum</name>
    <dbReference type="NCBI Taxonomy" id="1324352"/>
    <lineage>
        <taxon>Bacteria</taxon>
        <taxon>Pseudomonadati</taxon>
        <taxon>Bacteroidota</taxon>
        <taxon>Flavobacteriia</taxon>
        <taxon>Flavobacteriales</taxon>
        <taxon>Weeksellaceae</taxon>
        <taxon>Chryseobacterium group</taxon>
        <taxon>Chryseobacterium</taxon>
    </lineage>
</organism>
<name>A0A0G3LYC7_CHRGL</name>
<dbReference type="STRING" id="1324352.OK18_02165"/>
<evidence type="ECO:0000313" key="1">
    <source>
        <dbReference type="EMBL" id="AKK71604.1"/>
    </source>
</evidence>
<gene>
    <name evidence="1" type="ORF">OK18_02165</name>
</gene>
<protein>
    <submittedName>
        <fullName evidence="1">Uncharacterized protein</fullName>
    </submittedName>
</protein>